<name>A0A9D4WRH3_PEA</name>
<evidence type="ECO:0000259" key="11">
    <source>
        <dbReference type="SMART" id="SM00415"/>
    </source>
</evidence>
<reference evidence="12 13" key="1">
    <citation type="journal article" date="2022" name="Nat. Genet.">
        <title>Improved pea reference genome and pan-genome highlight genomic features and evolutionary characteristics.</title>
        <authorList>
            <person name="Yang T."/>
            <person name="Liu R."/>
            <person name="Luo Y."/>
            <person name="Hu S."/>
            <person name="Wang D."/>
            <person name="Wang C."/>
            <person name="Pandey M.K."/>
            <person name="Ge S."/>
            <person name="Xu Q."/>
            <person name="Li N."/>
            <person name="Li G."/>
            <person name="Huang Y."/>
            <person name="Saxena R.K."/>
            <person name="Ji Y."/>
            <person name="Li M."/>
            <person name="Yan X."/>
            <person name="He Y."/>
            <person name="Liu Y."/>
            <person name="Wang X."/>
            <person name="Xiang C."/>
            <person name="Varshney R.K."/>
            <person name="Ding H."/>
            <person name="Gao S."/>
            <person name="Zong X."/>
        </authorList>
    </citation>
    <scope>NUCLEOTIDE SEQUENCE [LARGE SCALE GENOMIC DNA]</scope>
    <source>
        <strain evidence="12 13">cv. Zhongwan 6</strain>
    </source>
</reference>
<dbReference type="InterPro" id="IPR036390">
    <property type="entry name" value="WH_DNA-bd_sf"/>
</dbReference>
<evidence type="ECO:0000256" key="10">
    <source>
        <dbReference type="SAM" id="Coils"/>
    </source>
</evidence>
<evidence type="ECO:0000313" key="13">
    <source>
        <dbReference type="Proteomes" id="UP001058974"/>
    </source>
</evidence>
<comment type="subcellular location">
    <subcellularLocation>
        <location evidence="1">Nucleus</location>
    </subcellularLocation>
</comment>
<dbReference type="Pfam" id="PF00447">
    <property type="entry name" value="HSF_DNA-bind"/>
    <property type="match status" value="1"/>
</dbReference>
<evidence type="ECO:0000256" key="2">
    <source>
        <dbReference type="ARBA" id="ARBA00011233"/>
    </source>
</evidence>
<dbReference type="PANTHER" id="PTHR10015">
    <property type="entry name" value="HEAT SHOCK TRANSCRIPTION FACTOR"/>
    <property type="match status" value="1"/>
</dbReference>
<dbReference type="Proteomes" id="UP001058974">
    <property type="component" value="Chromosome 5"/>
</dbReference>
<dbReference type="PANTHER" id="PTHR10015:SF377">
    <property type="entry name" value="HEAT STRESS TRANSCRIPTION FACTOR A-5"/>
    <property type="match status" value="1"/>
</dbReference>
<dbReference type="InterPro" id="IPR000232">
    <property type="entry name" value="HSF_DNA-bd"/>
</dbReference>
<keyword evidence="3" id="KW-0597">Phosphoprotein</keyword>
<keyword evidence="7" id="KW-0804">Transcription</keyword>
<evidence type="ECO:0000256" key="9">
    <source>
        <dbReference type="RuleBase" id="RU004020"/>
    </source>
</evidence>
<dbReference type="GO" id="GO:0006357">
    <property type="term" value="P:regulation of transcription by RNA polymerase II"/>
    <property type="evidence" value="ECO:0007669"/>
    <property type="project" value="TreeGrafter"/>
</dbReference>
<proteinExistence type="inferred from homology"/>
<evidence type="ECO:0000256" key="4">
    <source>
        <dbReference type="ARBA" id="ARBA00023015"/>
    </source>
</evidence>
<protein>
    <recommendedName>
        <fullName evidence="11">HSF-type DNA-binding domain-containing protein</fullName>
    </recommendedName>
</protein>
<dbReference type="GO" id="GO:0034605">
    <property type="term" value="P:cellular response to heat"/>
    <property type="evidence" value="ECO:0007669"/>
    <property type="project" value="TreeGrafter"/>
</dbReference>
<dbReference type="InterPro" id="IPR036388">
    <property type="entry name" value="WH-like_DNA-bd_sf"/>
</dbReference>
<organism evidence="12 13">
    <name type="scientific">Pisum sativum</name>
    <name type="common">Garden pea</name>
    <name type="synonym">Lathyrus oleraceus</name>
    <dbReference type="NCBI Taxonomy" id="3888"/>
    <lineage>
        <taxon>Eukaryota</taxon>
        <taxon>Viridiplantae</taxon>
        <taxon>Streptophyta</taxon>
        <taxon>Embryophyta</taxon>
        <taxon>Tracheophyta</taxon>
        <taxon>Spermatophyta</taxon>
        <taxon>Magnoliopsida</taxon>
        <taxon>eudicotyledons</taxon>
        <taxon>Gunneridae</taxon>
        <taxon>Pentapetalae</taxon>
        <taxon>rosids</taxon>
        <taxon>fabids</taxon>
        <taxon>Fabales</taxon>
        <taxon>Fabaceae</taxon>
        <taxon>Papilionoideae</taxon>
        <taxon>50 kb inversion clade</taxon>
        <taxon>NPAAA clade</taxon>
        <taxon>Hologalegina</taxon>
        <taxon>IRL clade</taxon>
        <taxon>Fabeae</taxon>
        <taxon>Lathyrus</taxon>
    </lineage>
</organism>
<evidence type="ECO:0000256" key="8">
    <source>
        <dbReference type="ARBA" id="ARBA00023242"/>
    </source>
</evidence>
<keyword evidence="13" id="KW-1185">Reference proteome</keyword>
<sequence>MLFGSFETKKIMENSMTESSGCGNGGPTKFLVKTYQMVDDPSTDNIISWSQSNDSFIIKDPEEFTSNLLSKYFTHNNFSSFVRQLNTYGFHKIKHDQWEFANEYFLKDQYCLLGNIHRKKPVHSHSHAERERHAFEEEIEKLSNEKASIELDISNFNKYMPAKKLHLGNLVQKLEVLEHRHNNLKKSFEMILQNPKLIDKMNKKVELIFSSKISNKRPFVDAGENAFVGNSSNCELTEVGNSLADNENNLGFVEVENEFADIDVDFIFKDFGDLFDDNDSNFKFMEEGESAHKVMGEGWLP</sequence>
<dbReference type="GO" id="GO:0000978">
    <property type="term" value="F:RNA polymerase II cis-regulatory region sequence-specific DNA binding"/>
    <property type="evidence" value="ECO:0007669"/>
    <property type="project" value="TreeGrafter"/>
</dbReference>
<dbReference type="OrthoDB" id="1428345at2759"/>
<keyword evidence="8" id="KW-0539">Nucleus</keyword>
<dbReference type="GO" id="GO:0003700">
    <property type="term" value="F:DNA-binding transcription factor activity"/>
    <property type="evidence" value="ECO:0007669"/>
    <property type="project" value="InterPro"/>
</dbReference>
<keyword evidence="4" id="KW-0805">Transcription regulation</keyword>
<evidence type="ECO:0000256" key="3">
    <source>
        <dbReference type="ARBA" id="ARBA00022553"/>
    </source>
</evidence>
<dbReference type="AlphaFoldDB" id="A0A9D4WRH3"/>
<feature type="coiled-coil region" evidence="10">
    <location>
        <begin position="125"/>
        <end position="187"/>
    </location>
</feature>
<dbReference type="Gene3D" id="1.10.10.10">
    <property type="entry name" value="Winged helix-like DNA-binding domain superfamily/Winged helix DNA-binding domain"/>
    <property type="match status" value="1"/>
</dbReference>
<gene>
    <name evidence="12" type="ORF">KIW84_052956</name>
</gene>
<evidence type="ECO:0000256" key="6">
    <source>
        <dbReference type="ARBA" id="ARBA00023125"/>
    </source>
</evidence>
<dbReference type="SUPFAM" id="SSF46785">
    <property type="entry name" value="Winged helix' DNA-binding domain"/>
    <property type="match status" value="1"/>
</dbReference>
<dbReference type="SMART" id="SM00415">
    <property type="entry name" value="HSF"/>
    <property type="match status" value="1"/>
</dbReference>
<dbReference type="PRINTS" id="PR00056">
    <property type="entry name" value="HSFDOMAIN"/>
</dbReference>
<feature type="domain" description="HSF-type DNA-binding" evidence="11">
    <location>
        <begin position="26"/>
        <end position="119"/>
    </location>
</feature>
<keyword evidence="5" id="KW-0346">Stress response</keyword>
<evidence type="ECO:0000313" key="12">
    <source>
        <dbReference type="EMBL" id="KAI5406425.1"/>
    </source>
</evidence>
<dbReference type="GO" id="GO:0005634">
    <property type="term" value="C:nucleus"/>
    <property type="evidence" value="ECO:0007669"/>
    <property type="project" value="UniProtKB-SubCell"/>
</dbReference>
<dbReference type="Gramene" id="Psat05G0295600-T1">
    <property type="protein sequence ID" value="KAI5406425.1"/>
    <property type="gene ID" value="KIW84_052956"/>
</dbReference>
<keyword evidence="6" id="KW-0238">DNA-binding</keyword>
<evidence type="ECO:0000256" key="5">
    <source>
        <dbReference type="ARBA" id="ARBA00023016"/>
    </source>
</evidence>
<accession>A0A9D4WRH3</accession>
<comment type="subunit">
    <text evidence="2">Homotrimer.</text>
</comment>
<dbReference type="FunFam" id="1.10.10.10:FF:000037">
    <property type="entry name" value="Heat stress transcription factor B-4"/>
    <property type="match status" value="1"/>
</dbReference>
<comment type="caution">
    <text evidence="12">The sequence shown here is derived from an EMBL/GenBank/DDBJ whole genome shotgun (WGS) entry which is preliminary data.</text>
</comment>
<evidence type="ECO:0000256" key="7">
    <source>
        <dbReference type="ARBA" id="ARBA00023163"/>
    </source>
</evidence>
<evidence type="ECO:0000256" key="1">
    <source>
        <dbReference type="ARBA" id="ARBA00004123"/>
    </source>
</evidence>
<comment type="similarity">
    <text evidence="9">Belongs to the HSF family.</text>
</comment>
<dbReference type="EMBL" id="JAMSHJ010000005">
    <property type="protein sequence ID" value="KAI5406425.1"/>
    <property type="molecule type" value="Genomic_DNA"/>
</dbReference>
<keyword evidence="10" id="KW-0175">Coiled coil</keyword>